<sequence length="63" mass="7354">MEIAMHSLMQAMQDYQVFPNSVLNPLSQMRSANKKHRNIGDIELLEDRQIVEAWDAKYGKSYL</sequence>
<comment type="caution">
    <text evidence="1">The sequence shown here is derived from an EMBL/GenBank/DDBJ whole genome shotgun (WGS) entry which is preliminary data.</text>
</comment>
<reference evidence="2" key="1">
    <citation type="submission" date="2018-04" db="EMBL/GenBank/DDBJ databases">
        <authorList>
            <person name="Cornet L."/>
        </authorList>
    </citation>
    <scope>NUCLEOTIDE SEQUENCE [LARGE SCALE GENOMIC DNA]</scope>
</reference>
<proteinExistence type="predicted"/>
<reference evidence="1 2" key="2">
    <citation type="submission" date="2018-06" db="EMBL/GenBank/DDBJ databases">
        <title>Metagenomic assembly of (sub)arctic Cyanobacteria and their associated microbiome from non-axenic cultures.</title>
        <authorList>
            <person name="Baurain D."/>
        </authorList>
    </citation>
    <scope>NUCLEOTIDE SEQUENCE [LARGE SCALE GENOMIC DNA]</scope>
    <source>
        <strain evidence="1">ULC027bin1</strain>
    </source>
</reference>
<evidence type="ECO:0000313" key="1">
    <source>
        <dbReference type="EMBL" id="PZO56049.1"/>
    </source>
</evidence>
<feature type="non-terminal residue" evidence="1">
    <location>
        <position position="63"/>
    </location>
</feature>
<dbReference type="AlphaFoldDB" id="A0A2W4XNV2"/>
<name>A0A2W4XNV2_9CYAN</name>
<protein>
    <submittedName>
        <fullName evidence="1">Uncharacterized protein</fullName>
    </submittedName>
</protein>
<organism evidence="1 2">
    <name type="scientific">Phormidesmis priestleyi</name>
    <dbReference type="NCBI Taxonomy" id="268141"/>
    <lineage>
        <taxon>Bacteria</taxon>
        <taxon>Bacillati</taxon>
        <taxon>Cyanobacteriota</taxon>
        <taxon>Cyanophyceae</taxon>
        <taxon>Leptolyngbyales</taxon>
        <taxon>Leptolyngbyaceae</taxon>
        <taxon>Phormidesmis</taxon>
    </lineage>
</organism>
<dbReference type="EMBL" id="QBMP01000083">
    <property type="protein sequence ID" value="PZO56049.1"/>
    <property type="molecule type" value="Genomic_DNA"/>
</dbReference>
<accession>A0A2W4XNV2</accession>
<evidence type="ECO:0000313" key="2">
    <source>
        <dbReference type="Proteomes" id="UP000249794"/>
    </source>
</evidence>
<gene>
    <name evidence="1" type="ORF">DCF15_09705</name>
</gene>
<dbReference type="Proteomes" id="UP000249794">
    <property type="component" value="Unassembled WGS sequence"/>
</dbReference>